<dbReference type="Pfam" id="PF08666">
    <property type="entry name" value="SAF"/>
    <property type="match status" value="1"/>
</dbReference>
<evidence type="ECO:0000259" key="1">
    <source>
        <dbReference type="Pfam" id="PF08666"/>
    </source>
</evidence>
<sequence length="257" mass="28420">MKKRVTLIIFGLVLGLIAFAASYVFVFQQNETVETYVFKENVNTNVALNPDMFEKKEMPKAAVPSDVITDLKAIEGKILKGFTLKGSILRLPMLVEASETKMSGKLLKFEDANSRAIAIPLSTNSTVGGTVQTGDLIDLYIIDNDIKTGILFAERVEVLEGSPKNDENSLKNKSIKVELSNDLVEEYVNYMAGGANSFVSLIPLGLESEEKEETLDSFFDSFFNSQSSETKEIEIFDTTEAVIETTIIEETEEGDNQ</sequence>
<dbReference type="Proteomes" id="UP001231941">
    <property type="component" value="Unassembled WGS sequence"/>
</dbReference>
<feature type="domain" description="SAF" evidence="1">
    <location>
        <begin position="36"/>
        <end position="95"/>
    </location>
</feature>
<dbReference type="InterPro" id="IPR013974">
    <property type="entry name" value="SAF"/>
</dbReference>
<dbReference type="CDD" id="cd11614">
    <property type="entry name" value="SAF_CpaB_FlgA_like"/>
    <property type="match status" value="1"/>
</dbReference>
<protein>
    <recommendedName>
        <fullName evidence="1">SAF domain-containing protein</fullName>
    </recommendedName>
</protein>
<dbReference type="EMBL" id="JAVAMP010000012">
    <property type="protein sequence ID" value="MDP5276127.1"/>
    <property type="molecule type" value="Genomic_DNA"/>
</dbReference>
<keyword evidence="3" id="KW-1185">Reference proteome</keyword>
<reference evidence="2 3" key="1">
    <citation type="submission" date="2023-08" db="EMBL/GenBank/DDBJ databases">
        <authorList>
            <person name="Park J.-S."/>
        </authorList>
    </citation>
    <scope>NUCLEOTIDE SEQUENCE [LARGE SCALE GENOMIC DNA]</scope>
    <source>
        <strain evidence="2 3">2205SS18-9</strain>
    </source>
</reference>
<gene>
    <name evidence="2" type="ORF">Q5Y73_18675</name>
</gene>
<evidence type="ECO:0000313" key="2">
    <source>
        <dbReference type="EMBL" id="MDP5276127.1"/>
    </source>
</evidence>
<organism evidence="2 3">
    <name type="scientific">Chengkuizengella axinellae</name>
    <dbReference type="NCBI Taxonomy" id="3064388"/>
    <lineage>
        <taxon>Bacteria</taxon>
        <taxon>Bacillati</taxon>
        <taxon>Bacillota</taxon>
        <taxon>Bacilli</taxon>
        <taxon>Bacillales</taxon>
        <taxon>Paenibacillaceae</taxon>
        <taxon>Chengkuizengella</taxon>
    </lineage>
</organism>
<evidence type="ECO:0000313" key="3">
    <source>
        <dbReference type="Proteomes" id="UP001231941"/>
    </source>
</evidence>
<name>A0ABT9J3D0_9BACL</name>
<proteinExistence type="predicted"/>
<accession>A0ABT9J3D0</accession>
<dbReference type="RefSeq" id="WP_305993438.1">
    <property type="nucleotide sequence ID" value="NZ_JAVAMP010000012.1"/>
</dbReference>
<comment type="caution">
    <text evidence="2">The sequence shown here is derived from an EMBL/GenBank/DDBJ whole genome shotgun (WGS) entry which is preliminary data.</text>
</comment>